<feature type="transmembrane region" description="Helical" evidence="2">
    <location>
        <begin position="560"/>
        <end position="582"/>
    </location>
</feature>
<evidence type="ECO:0000256" key="1">
    <source>
        <dbReference type="SAM" id="MobiDB-lite"/>
    </source>
</evidence>
<evidence type="ECO:0000313" key="4">
    <source>
        <dbReference type="Proteomes" id="UP000288805"/>
    </source>
</evidence>
<feature type="compositionally biased region" description="Basic and acidic residues" evidence="1">
    <location>
        <begin position="133"/>
        <end position="152"/>
    </location>
</feature>
<feature type="region of interest" description="Disordered" evidence="1">
    <location>
        <begin position="641"/>
        <end position="709"/>
    </location>
</feature>
<gene>
    <name evidence="3" type="primary">VIP4_0</name>
    <name evidence="3" type="ORF">CK203_037547</name>
</gene>
<feature type="compositionally biased region" description="Basic and acidic residues" evidence="1">
    <location>
        <begin position="168"/>
        <end position="188"/>
    </location>
</feature>
<dbReference type="InterPro" id="IPR007149">
    <property type="entry name" value="Leo1"/>
</dbReference>
<dbReference type="Pfam" id="PF04004">
    <property type="entry name" value="Leo1"/>
    <property type="match status" value="2"/>
</dbReference>
<evidence type="ECO:0000256" key="2">
    <source>
        <dbReference type="SAM" id="Phobius"/>
    </source>
</evidence>
<evidence type="ECO:0000313" key="3">
    <source>
        <dbReference type="EMBL" id="RVW85667.1"/>
    </source>
</evidence>
<feature type="compositionally biased region" description="Basic and acidic residues" evidence="1">
    <location>
        <begin position="768"/>
        <end position="786"/>
    </location>
</feature>
<accession>A0A438HMK7</accession>
<feature type="region of interest" description="Disordered" evidence="1">
    <location>
        <begin position="763"/>
        <end position="811"/>
    </location>
</feature>
<feature type="region of interest" description="Disordered" evidence="1">
    <location>
        <begin position="1"/>
        <end position="202"/>
    </location>
</feature>
<dbReference type="Proteomes" id="UP000288805">
    <property type="component" value="Unassembled WGS sequence"/>
</dbReference>
<organism evidence="3 4">
    <name type="scientific">Vitis vinifera</name>
    <name type="common">Grape</name>
    <dbReference type="NCBI Taxonomy" id="29760"/>
    <lineage>
        <taxon>Eukaryota</taxon>
        <taxon>Viridiplantae</taxon>
        <taxon>Streptophyta</taxon>
        <taxon>Embryophyta</taxon>
        <taxon>Tracheophyta</taxon>
        <taxon>Spermatophyta</taxon>
        <taxon>Magnoliopsida</taxon>
        <taxon>eudicotyledons</taxon>
        <taxon>Gunneridae</taxon>
        <taxon>Pentapetalae</taxon>
        <taxon>rosids</taxon>
        <taxon>Vitales</taxon>
        <taxon>Vitaceae</taxon>
        <taxon>Viteae</taxon>
        <taxon>Vitis</taxon>
    </lineage>
</organism>
<dbReference type="AlphaFoldDB" id="A0A438HMK7"/>
<feature type="compositionally biased region" description="Acidic residues" evidence="1">
    <location>
        <begin position="17"/>
        <end position="27"/>
    </location>
</feature>
<reference evidence="3 4" key="1">
    <citation type="journal article" date="2018" name="PLoS Genet.">
        <title>Population sequencing reveals clonal diversity and ancestral inbreeding in the grapevine cultivar Chardonnay.</title>
        <authorList>
            <person name="Roach M.J."/>
            <person name="Johnson D.L."/>
            <person name="Bohlmann J."/>
            <person name="van Vuuren H.J."/>
            <person name="Jones S.J."/>
            <person name="Pretorius I.S."/>
            <person name="Schmidt S.A."/>
            <person name="Borneman A.R."/>
        </authorList>
    </citation>
    <scope>NUCLEOTIDE SEQUENCE [LARGE SCALE GENOMIC DNA]</scope>
    <source>
        <strain evidence="4">cv. Chardonnay</strain>
        <tissue evidence="3">Leaf</tissue>
    </source>
</reference>
<feature type="compositionally biased region" description="Basic and acidic residues" evidence="1">
    <location>
        <begin position="41"/>
        <end position="55"/>
    </location>
</feature>
<keyword evidence="2" id="KW-0812">Transmembrane</keyword>
<name>A0A438HMK7_VITVI</name>
<protein>
    <submittedName>
        <fullName evidence="3">Protein LEO1-like</fullName>
    </submittedName>
</protein>
<dbReference type="PANTHER" id="PTHR23146">
    <property type="entry name" value="LEO1 PROTEIN"/>
    <property type="match status" value="1"/>
</dbReference>
<comment type="caution">
    <text evidence="3">The sequence shown here is derived from an EMBL/GenBank/DDBJ whole genome shotgun (WGS) entry which is preliminary data.</text>
</comment>
<sequence length="811" mass="93369">MGEHKRHEMMQNLFGDQSEEEEEEIDSEHESNPQPGYISVADREGRDGGRIRMDEGEGGPEPEGEGEIEGQGEAEVESEGELRDVDPDPGESEAERDQSSEDVEVGDQREESEGRETASDEKEGYGQRVVTSRRRDVIESGSERSEENHYADHEDEEVDQARSPSRSPGEEKDQTHNSHSVAEIRDVFGESDDEEAAEYAVDNDIEQNSIVNKIATFLPQRSPMEEEGSYEKNLRPEDILPDEDAQYGSEEENVEIKSKEKPVGPPLVLEVPLRRPPAHPDKMNMIKVSNIMGIEPKPFDPKTYVEEDTFVTDESGSKKRIRLENNIVRWRNVKNPDGTTSVSEYILFYMPELSSISHDILVALSYWRFQGQCPLCSFDKLYESNARFVRWSDGSLQLLIGNEVLDISVQDAQHDQSHLFLRHGKNNAELSICPFAKVTFMENLSLMSFMPIMQGILQSQGRILRKMRFMPSSLSSNSHRLLTALVDSRHKKVYKVKNCITDIDPEREKEEKEKAVSQTIRANQLLNRKREKVNRKYTQTVDRGANCPLDSWRKHWMRSALSICFLYNIFLFFFSLSILVLLEKYWIFLLSDDEPDYHDSRRHRRRFEDDLEMDTRAEKRIFNVKKGHKDIPRKSSLSAIKSSRRPVDFSDSEREESEYESDGEEDERSFSRKRAEEPEEEYAEEDEEEDEHDEEEAEANEESEEEVEHSIMITAKKVFSGIRPPPYNLWYEPVIPLLISGTDRMAEGLDLLPGAWPLMGSSTVGCSHSHEPKQKGKEYAKRKGIESDEDSPPRKTASHRRMAFVYDSDEE</sequence>
<feature type="compositionally biased region" description="Acidic residues" evidence="1">
    <location>
        <begin position="189"/>
        <end position="202"/>
    </location>
</feature>
<dbReference type="PANTHER" id="PTHR23146:SF0">
    <property type="entry name" value="RNA POLYMERASE-ASSOCIATED PROTEIN LEO1"/>
    <property type="match status" value="1"/>
</dbReference>
<dbReference type="GO" id="GO:0016593">
    <property type="term" value="C:Cdc73/Paf1 complex"/>
    <property type="evidence" value="ECO:0007669"/>
    <property type="project" value="InterPro"/>
</dbReference>
<feature type="compositionally biased region" description="Acidic residues" evidence="1">
    <location>
        <begin position="653"/>
        <end position="667"/>
    </location>
</feature>
<dbReference type="EMBL" id="QGNW01000202">
    <property type="protein sequence ID" value="RVW85667.1"/>
    <property type="molecule type" value="Genomic_DNA"/>
</dbReference>
<proteinExistence type="predicted"/>
<feature type="compositionally biased region" description="Basic and acidic residues" evidence="1">
    <location>
        <begin position="106"/>
        <end position="125"/>
    </location>
</feature>
<keyword evidence="2" id="KW-1133">Transmembrane helix</keyword>
<keyword evidence="2" id="KW-0472">Membrane</keyword>
<feature type="compositionally biased region" description="Acidic residues" evidence="1">
    <location>
        <begin position="56"/>
        <end position="79"/>
    </location>
</feature>
<feature type="compositionally biased region" description="Acidic residues" evidence="1">
    <location>
        <begin position="677"/>
        <end position="707"/>
    </location>
</feature>
<dbReference type="GO" id="GO:0006368">
    <property type="term" value="P:transcription elongation by RNA polymerase II"/>
    <property type="evidence" value="ECO:0007669"/>
    <property type="project" value="InterPro"/>
</dbReference>